<comment type="catalytic activity">
    <reaction evidence="4">
        <text>(S)-4-amino-5-oxopentanoate + tRNA(Glu) + NADP(+) = L-glutamyl-tRNA(Glu) + NADPH + H(+)</text>
        <dbReference type="Rhea" id="RHEA:12344"/>
        <dbReference type="Rhea" id="RHEA-COMP:9663"/>
        <dbReference type="Rhea" id="RHEA-COMP:9680"/>
        <dbReference type="ChEBI" id="CHEBI:15378"/>
        <dbReference type="ChEBI" id="CHEBI:57501"/>
        <dbReference type="ChEBI" id="CHEBI:57783"/>
        <dbReference type="ChEBI" id="CHEBI:58349"/>
        <dbReference type="ChEBI" id="CHEBI:78442"/>
        <dbReference type="ChEBI" id="CHEBI:78520"/>
        <dbReference type="EC" id="1.2.1.70"/>
    </reaction>
</comment>
<dbReference type="PROSITE" id="PS00747">
    <property type="entry name" value="GLUTR"/>
    <property type="match status" value="1"/>
</dbReference>
<dbReference type="InterPro" id="IPR036291">
    <property type="entry name" value="NAD(P)-bd_dom_sf"/>
</dbReference>
<dbReference type="InterPro" id="IPR018214">
    <property type="entry name" value="GluRdtase_CS"/>
</dbReference>
<comment type="function">
    <text evidence="4">Catalyzes the NADPH-dependent reduction of glutamyl-tRNA(Glu) to glutamate 1-semialdehyde (GSA).</text>
</comment>
<dbReference type="Gene3D" id="3.30.460.30">
    <property type="entry name" value="Glutamyl-tRNA reductase, N-terminal domain"/>
    <property type="match status" value="1"/>
</dbReference>
<dbReference type="GO" id="GO:0050661">
    <property type="term" value="F:NADP binding"/>
    <property type="evidence" value="ECO:0007669"/>
    <property type="project" value="InterPro"/>
</dbReference>
<comment type="domain">
    <text evidence="4">Possesses an unusual extended V-shaped dimeric structure with each monomer consisting of three distinct domains arranged along a curved 'spinal' alpha-helix. The N-terminal catalytic domain specifically recognizes the glutamate moiety of the substrate. The second domain is the NADPH-binding domain, and the third C-terminal domain is responsible for dimerization.</text>
</comment>
<dbReference type="InterPro" id="IPR015895">
    <property type="entry name" value="4pyrrol_synth_GluRdtase_N"/>
</dbReference>
<evidence type="ECO:0000313" key="11">
    <source>
        <dbReference type="EMBL" id="MCU7547655.1"/>
    </source>
</evidence>
<feature type="domain" description="Quinate/shikimate 5-dehydrogenase/glutamyl-tRNA reductase" evidence="9">
    <location>
        <begin position="178"/>
        <end position="304"/>
    </location>
</feature>
<evidence type="ECO:0000259" key="10">
    <source>
        <dbReference type="Pfam" id="PF05201"/>
    </source>
</evidence>
<feature type="binding site" evidence="4 6">
    <location>
        <position position="113"/>
    </location>
    <ligand>
        <name>substrate</name>
    </ligand>
</feature>
<keyword evidence="1 4" id="KW-0521">NADP</keyword>
<feature type="binding site" evidence="4 6">
    <location>
        <begin position="57"/>
        <end position="60"/>
    </location>
    <ligand>
        <name>substrate</name>
    </ligand>
</feature>
<feature type="binding site" evidence="4 6">
    <location>
        <position position="124"/>
    </location>
    <ligand>
        <name>substrate</name>
    </ligand>
</feature>
<feature type="binding site" evidence="4 7">
    <location>
        <begin position="193"/>
        <end position="198"/>
    </location>
    <ligand>
        <name>NADP(+)</name>
        <dbReference type="ChEBI" id="CHEBI:58349"/>
    </ligand>
</feature>
<dbReference type="HAMAP" id="MF_00087">
    <property type="entry name" value="Glu_tRNA_reductase"/>
    <property type="match status" value="1"/>
</dbReference>
<evidence type="ECO:0000313" key="12">
    <source>
        <dbReference type="Proteomes" id="UP001155483"/>
    </source>
</evidence>
<dbReference type="EC" id="1.2.1.70" evidence="4"/>
<dbReference type="NCBIfam" id="TIGR01035">
    <property type="entry name" value="hemA"/>
    <property type="match status" value="1"/>
</dbReference>
<dbReference type="SUPFAM" id="SSF51735">
    <property type="entry name" value="NAD(P)-binding Rossmann-fold domains"/>
    <property type="match status" value="1"/>
</dbReference>
<evidence type="ECO:0000256" key="1">
    <source>
        <dbReference type="ARBA" id="ARBA00022857"/>
    </source>
</evidence>
<keyword evidence="12" id="KW-1185">Reference proteome</keyword>
<dbReference type="InterPro" id="IPR006151">
    <property type="entry name" value="Shikm_DH/Glu-tRNA_Rdtase"/>
</dbReference>
<dbReference type="EMBL" id="JAOTIF010000001">
    <property type="protein sequence ID" value="MCU7547655.1"/>
    <property type="molecule type" value="Genomic_DNA"/>
</dbReference>
<evidence type="ECO:0000256" key="2">
    <source>
        <dbReference type="ARBA" id="ARBA00023002"/>
    </source>
</evidence>
<comment type="caution">
    <text evidence="11">The sequence shown here is derived from an EMBL/GenBank/DDBJ whole genome shotgun (WGS) entry which is preliminary data.</text>
</comment>
<dbReference type="Gene3D" id="3.40.50.720">
    <property type="entry name" value="NAD(P)-binding Rossmann-like Domain"/>
    <property type="match status" value="1"/>
</dbReference>
<protein>
    <recommendedName>
        <fullName evidence="4">Glutamyl-tRNA reductase</fullName>
        <shortName evidence="4">GluTR</shortName>
        <ecNumber evidence="4">1.2.1.70</ecNumber>
    </recommendedName>
</protein>
<keyword evidence="3 4" id="KW-0627">Porphyrin biosynthesis</keyword>
<evidence type="ECO:0000256" key="8">
    <source>
        <dbReference type="PIRSR" id="PIRSR000445-4"/>
    </source>
</evidence>
<evidence type="ECO:0000256" key="7">
    <source>
        <dbReference type="PIRSR" id="PIRSR000445-3"/>
    </source>
</evidence>
<dbReference type="InterPro" id="IPR000343">
    <property type="entry name" value="4pyrrol_synth_GluRdtase"/>
</dbReference>
<feature type="site" description="Important for activity" evidence="4 8">
    <location>
        <position position="103"/>
    </location>
</feature>
<proteinExistence type="inferred from homology"/>
<comment type="pathway">
    <text evidence="4">Porphyrin-containing compound metabolism; protoporphyrin-IX biosynthesis; 5-aminolevulinate from L-glutamyl-tRNA(Glu): step 1/2.</text>
</comment>
<comment type="subunit">
    <text evidence="4">Homodimer.</text>
</comment>
<evidence type="ECO:0000256" key="6">
    <source>
        <dbReference type="PIRSR" id="PIRSR000445-2"/>
    </source>
</evidence>
<feature type="binding site" evidence="4 6">
    <location>
        <begin position="118"/>
        <end position="120"/>
    </location>
    <ligand>
        <name>substrate</name>
    </ligand>
</feature>
<comment type="similarity">
    <text evidence="4">Belongs to the glutamyl-tRNA reductase family.</text>
</comment>
<evidence type="ECO:0000259" key="9">
    <source>
        <dbReference type="Pfam" id="PF01488"/>
    </source>
</evidence>
<dbReference type="GO" id="GO:0008883">
    <property type="term" value="F:glutamyl-tRNA reductase activity"/>
    <property type="evidence" value="ECO:0007669"/>
    <property type="project" value="UniProtKB-UniRule"/>
</dbReference>
<dbReference type="Pfam" id="PF01488">
    <property type="entry name" value="Shikimate_DH"/>
    <property type="match status" value="1"/>
</dbReference>
<evidence type="ECO:0000256" key="4">
    <source>
        <dbReference type="HAMAP-Rule" id="MF_00087"/>
    </source>
</evidence>
<feature type="active site" description="Nucleophile" evidence="4 5">
    <location>
        <position position="58"/>
    </location>
</feature>
<dbReference type="AlphaFoldDB" id="A0A9X3B685"/>
<reference evidence="11" key="1">
    <citation type="submission" date="2022-09" db="EMBL/GenBank/DDBJ databases">
        <authorList>
            <person name="Yuan C."/>
            <person name="Ke Z."/>
        </authorList>
    </citation>
    <scope>NUCLEOTIDE SEQUENCE</scope>
    <source>
        <strain evidence="11">LB-8</strain>
    </source>
</reference>
<dbReference type="SUPFAM" id="SSF69742">
    <property type="entry name" value="Glutamyl tRNA-reductase catalytic, N-terminal domain"/>
    <property type="match status" value="1"/>
</dbReference>
<dbReference type="InterPro" id="IPR036343">
    <property type="entry name" value="GluRdtase_N_sf"/>
</dbReference>
<feature type="domain" description="Glutamyl-tRNA reductase N-terminal" evidence="10">
    <location>
        <begin position="16"/>
        <end position="160"/>
    </location>
</feature>
<organism evidence="11 12">
    <name type="scientific">Paraflavisolibacter caeni</name>
    <dbReference type="NCBI Taxonomy" id="2982496"/>
    <lineage>
        <taxon>Bacteria</taxon>
        <taxon>Pseudomonadati</taxon>
        <taxon>Bacteroidota</taxon>
        <taxon>Chitinophagia</taxon>
        <taxon>Chitinophagales</taxon>
        <taxon>Chitinophagaceae</taxon>
        <taxon>Paraflavisolibacter</taxon>
    </lineage>
</organism>
<dbReference type="Pfam" id="PF05201">
    <property type="entry name" value="GlutR_N"/>
    <property type="match status" value="1"/>
</dbReference>
<comment type="miscellaneous">
    <text evidence="4">During catalysis, the active site Cys acts as a nucleophile attacking the alpha-carbonyl group of tRNA-bound glutamate with the formation of a thioester intermediate between enzyme and glutamate, and the concomitant release of tRNA(Glu). The thioester intermediate is finally reduced by direct hydride transfer from NADPH, to form the product GSA.</text>
</comment>
<dbReference type="PANTHER" id="PTHR43013">
    <property type="entry name" value="GLUTAMYL-TRNA REDUCTASE"/>
    <property type="match status" value="1"/>
</dbReference>
<dbReference type="RefSeq" id="WP_279295101.1">
    <property type="nucleotide sequence ID" value="NZ_JAOTIF010000001.1"/>
</dbReference>
<sequence length="411" mass="46002">METNYHKNISNFFIAGINYKKSDASVRGQFAIGNEQYAQVLELASTKGLNELFILSTCNRTEIYGFAYNSNQLIDVLCSQTAGDADTFHKMAYIKNGAEAIEHLFNVGAGLDSQILGDYEIVGQMKIAAKFAKEHGFIGAFTERLVNSVLQSSKLIKNNTELSGGTVSVSFAAVQYIRSNVKNIRKKNILLLGVGKIGRNTCKNLVDYLETKNITLINRTEEKAQELATELGLKHAPIEALEEEIKKADIILVATNSSEPTILHQHVKDCGQKLIIDLSIPYNVEEAAQLLPNVQLVNVDELSRLKDETLRKREAEVPKAKAIISELMMEFKDWHEMRRHVPLLKTAKLKLKEIHKHPQFEAASICCSKEADIRIQRIINEMASKIRVQNQGACHYFEAINNFMAIGAVHT</sequence>
<keyword evidence="2 4" id="KW-0560">Oxidoreductase</keyword>
<dbReference type="GO" id="GO:0019353">
    <property type="term" value="P:protoporphyrinogen IX biosynthetic process from glutamate"/>
    <property type="evidence" value="ECO:0007669"/>
    <property type="project" value="TreeGrafter"/>
</dbReference>
<dbReference type="PIRSF" id="PIRSF000445">
    <property type="entry name" value="4pyrrol_synth_GluRdtase"/>
    <property type="match status" value="1"/>
</dbReference>
<dbReference type="PANTHER" id="PTHR43013:SF1">
    <property type="entry name" value="GLUTAMYL-TRNA REDUCTASE"/>
    <property type="match status" value="1"/>
</dbReference>
<accession>A0A9X3B685</accession>
<reference evidence="11" key="2">
    <citation type="submission" date="2023-04" db="EMBL/GenBank/DDBJ databases">
        <title>Paracnuella aquatica gen. nov., sp. nov., a member of the family Chitinophagaceae isolated from a hot spring.</title>
        <authorList>
            <person name="Wang C."/>
        </authorList>
    </citation>
    <scope>NUCLEOTIDE SEQUENCE</scope>
    <source>
        <strain evidence="11">LB-8</strain>
    </source>
</reference>
<dbReference type="Proteomes" id="UP001155483">
    <property type="component" value="Unassembled WGS sequence"/>
</dbReference>
<name>A0A9X3B685_9BACT</name>
<evidence type="ECO:0000256" key="3">
    <source>
        <dbReference type="ARBA" id="ARBA00023244"/>
    </source>
</evidence>
<evidence type="ECO:0000256" key="5">
    <source>
        <dbReference type="PIRSR" id="PIRSR000445-1"/>
    </source>
</evidence>
<gene>
    <name evidence="4 11" type="primary">hemA</name>
    <name evidence="11" type="ORF">OCK74_00955</name>
</gene>